<evidence type="ECO:0000256" key="1">
    <source>
        <dbReference type="ARBA" id="ARBA00022705"/>
    </source>
</evidence>
<dbReference type="PANTHER" id="PTHR23389:SF3">
    <property type="entry name" value="CHROMOSOME TRANSMISSION FIDELITY PROTEIN 18 HOMOLOG"/>
    <property type="match status" value="1"/>
</dbReference>
<dbReference type="VEuPathDB" id="FungiDB:PGUG_05709"/>
<feature type="domain" description="AAA+ ATPase" evidence="5">
    <location>
        <begin position="215"/>
        <end position="370"/>
    </location>
</feature>
<dbReference type="InterPro" id="IPR047854">
    <property type="entry name" value="RFC_lid"/>
</dbReference>
<dbReference type="Gene3D" id="3.40.50.300">
    <property type="entry name" value="P-loop containing nucleotide triphosphate hydrolases"/>
    <property type="match status" value="1"/>
</dbReference>
<dbReference type="Proteomes" id="UP000001997">
    <property type="component" value="Unassembled WGS sequence"/>
</dbReference>
<dbReference type="KEGG" id="pgu:PGUG_05709"/>
<gene>
    <name evidence="6" type="ORF">PGUG_05709</name>
</gene>
<dbReference type="InterPro" id="IPR003959">
    <property type="entry name" value="ATPase_AAA_core"/>
</dbReference>
<protein>
    <recommendedName>
        <fullName evidence="5">AAA+ ATPase domain-containing protein</fullName>
    </recommendedName>
</protein>
<dbReference type="Gene3D" id="1.10.8.60">
    <property type="match status" value="1"/>
</dbReference>
<dbReference type="CDD" id="cd18140">
    <property type="entry name" value="HLD_clamp_RFC"/>
    <property type="match status" value="1"/>
</dbReference>
<dbReference type="CDD" id="cd00009">
    <property type="entry name" value="AAA"/>
    <property type="match status" value="1"/>
</dbReference>
<evidence type="ECO:0000256" key="2">
    <source>
        <dbReference type="ARBA" id="ARBA00022741"/>
    </source>
</evidence>
<feature type="compositionally biased region" description="Basic and acidic residues" evidence="4">
    <location>
        <begin position="730"/>
        <end position="761"/>
    </location>
</feature>
<dbReference type="GO" id="GO:0006260">
    <property type="term" value="P:DNA replication"/>
    <property type="evidence" value="ECO:0007669"/>
    <property type="project" value="UniProtKB-KW"/>
</dbReference>
<dbReference type="SMART" id="SM00382">
    <property type="entry name" value="AAA"/>
    <property type="match status" value="1"/>
</dbReference>
<evidence type="ECO:0000256" key="3">
    <source>
        <dbReference type="ARBA" id="ARBA00022840"/>
    </source>
</evidence>
<evidence type="ECO:0000313" key="7">
    <source>
        <dbReference type="Proteomes" id="UP000001997"/>
    </source>
</evidence>
<dbReference type="GO" id="GO:0005524">
    <property type="term" value="F:ATP binding"/>
    <property type="evidence" value="ECO:0007669"/>
    <property type="project" value="UniProtKB-KW"/>
</dbReference>
<dbReference type="GeneID" id="5123818"/>
<dbReference type="STRING" id="294746.A5DR08"/>
<dbReference type="GO" id="GO:0005634">
    <property type="term" value="C:nucleus"/>
    <property type="evidence" value="ECO:0007669"/>
    <property type="project" value="TreeGrafter"/>
</dbReference>
<dbReference type="PANTHER" id="PTHR23389">
    <property type="entry name" value="CHROMOSOME TRANSMISSION FIDELITY FACTOR 18"/>
    <property type="match status" value="1"/>
</dbReference>
<dbReference type="InterPro" id="IPR003593">
    <property type="entry name" value="AAA+_ATPase"/>
</dbReference>
<keyword evidence="7" id="KW-1185">Reference proteome</keyword>
<dbReference type="InterPro" id="IPR027417">
    <property type="entry name" value="P-loop_NTPase"/>
</dbReference>
<dbReference type="GO" id="GO:0016887">
    <property type="term" value="F:ATP hydrolysis activity"/>
    <property type="evidence" value="ECO:0007669"/>
    <property type="project" value="InterPro"/>
</dbReference>
<evidence type="ECO:0000259" key="5">
    <source>
        <dbReference type="SMART" id="SM00382"/>
    </source>
</evidence>
<dbReference type="OMA" id="RWLKGWE"/>
<dbReference type="EMBL" id="CH408162">
    <property type="protein sequence ID" value="EDK41611.2"/>
    <property type="molecule type" value="Genomic_DNA"/>
</dbReference>
<keyword evidence="1" id="KW-0235">DNA replication</keyword>
<dbReference type="Pfam" id="PF00004">
    <property type="entry name" value="AAA"/>
    <property type="match status" value="1"/>
</dbReference>
<accession>A5DR08</accession>
<dbReference type="OrthoDB" id="2195431at2759"/>
<dbReference type="HOGENOM" id="CLU_004894_3_1_1"/>
<evidence type="ECO:0000256" key="4">
    <source>
        <dbReference type="SAM" id="MobiDB-lite"/>
    </source>
</evidence>
<dbReference type="AlphaFoldDB" id="A5DR08"/>
<keyword evidence="3" id="KW-0067">ATP-binding</keyword>
<reference evidence="6 7" key="1">
    <citation type="journal article" date="2009" name="Nature">
        <title>Evolution of pathogenicity and sexual reproduction in eight Candida genomes.</title>
        <authorList>
            <person name="Butler G."/>
            <person name="Rasmussen M.D."/>
            <person name="Lin M.F."/>
            <person name="Santos M.A."/>
            <person name="Sakthikumar S."/>
            <person name="Munro C.A."/>
            <person name="Rheinbay E."/>
            <person name="Grabherr M."/>
            <person name="Forche A."/>
            <person name="Reedy J.L."/>
            <person name="Agrafioti I."/>
            <person name="Arnaud M.B."/>
            <person name="Bates S."/>
            <person name="Brown A.J."/>
            <person name="Brunke S."/>
            <person name="Costanzo M.C."/>
            <person name="Fitzpatrick D.A."/>
            <person name="de Groot P.W."/>
            <person name="Harris D."/>
            <person name="Hoyer L.L."/>
            <person name="Hube B."/>
            <person name="Klis F.M."/>
            <person name="Kodira C."/>
            <person name="Lennard N."/>
            <person name="Logue M.E."/>
            <person name="Martin R."/>
            <person name="Neiman A.M."/>
            <person name="Nikolaou E."/>
            <person name="Quail M.A."/>
            <person name="Quinn J."/>
            <person name="Santos M.C."/>
            <person name="Schmitzberger F.F."/>
            <person name="Sherlock G."/>
            <person name="Shah P."/>
            <person name="Silverstein K.A."/>
            <person name="Skrzypek M.S."/>
            <person name="Soll D."/>
            <person name="Staggs R."/>
            <person name="Stansfield I."/>
            <person name="Stumpf M.P."/>
            <person name="Sudbery P.E."/>
            <person name="Srikantha T."/>
            <person name="Zeng Q."/>
            <person name="Berman J."/>
            <person name="Berriman M."/>
            <person name="Heitman J."/>
            <person name="Gow N.A."/>
            <person name="Lorenz M.C."/>
            <person name="Birren B.W."/>
            <person name="Kellis M."/>
            <person name="Cuomo C.A."/>
        </authorList>
    </citation>
    <scope>NUCLEOTIDE SEQUENCE [LARGE SCALE GENOMIC DNA]</scope>
    <source>
        <strain evidence="7">ATCC 6260 / CBS 566 / DSM 6381 / JCM 1539 / NBRC 10279 / NRRL Y-324</strain>
    </source>
</reference>
<organism evidence="6 7">
    <name type="scientific">Meyerozyma guilliermondii (strain ATCC 6260 / CBS 566 / DSM 6381 / JCM 1539 / NBRC 10279 / NRRL Y-324)</name>
    <name type="common">Yeast</name>
    <name type="synonym">Candida guilliermondii</name>
    <dbReference type="NCBI Taxonomy" id="294746"/>
    <lineage>
        <taxon>Eukaryota</taxon>
        <taxon>Fungi</taxon>
        <taxon>Dikarya</taxon>
        <taxon>Ascomycota</taxon>
        <taxon>Saccharomycotina</taxon>
        <taxon>Pichiomycetes</taxon>
        <taxon>Debaryomycetaceae</taxon>
        <taxon>Meyerozyma</taxon>
    </lineage>
</organism>
<feature type="region of interest" description="Disordered" evidence="4">
    <location>
        <begin position="64"/>
        <end position="85"/>
    </location>
</feature>
<dbReference type="GO" id="GO:0003677">
    <property type="term" value="F:DNA binding"/>
    <property type="evidence" value="ECO:0007669"/>
    <property type="project" value="TreeGrafter"/>
</dbReference>
<dbReference type="SUPFAM" id="SSF52540">
    <property type="entry name" value="P-loop containing nucleoside triphosphate hydrolases"/>
    <property type="match status" value="1"/>
</dbReference>
<feature type="region of interest" description="Disordered" evidence="4">
    <location>
        <begin position="729"/>
        <end position="761"/>
    </location>
</feature>
<proteinExistence type="predicted"/>
<keyword evidence="2" id="KW-0547">Nucleotide-binding</keyword>
<sequence length="796" mass="89010">MPAYMQHVDRLWPYVQYYTSSNSMDFTSLDFGTSAILGDVSSEKNDSVGSGSNRTQLEQFRTTFELPGDDSGSNDTSRTSNNGEKQYFSASGKVVKLRKRAPKASESTDSLGVSEMENFIDMDKLFKTVELRNSLKSSIKASKQPSQSKNVPLLTEKYKPASFVDLCSLGNDKQYRMVLQWLKKWSPMVFGEPIPAPESKTTYNRDFEDPYGRPHKKIMLIHGPPGIGKTAAAHVFARQMKYNVQEINAANSMDINQSIAESDKKGSRGAYASLKLKITNALTSNSVVGKGKPTCIIIDEIDTSPNSNEIIRVLSDIVRSDGRSNKSSKKPFLMQRPIICIANSNYSTRQGNNMDVLRSISESVAFKKPNISSGSKKSNGNALKNFKEHLIHIAKKEDLNLDYRAIGEIVEICEGDMRACLNYIQFNSQKLNVPIMETKPGGGPNKDSDISWFALVNLLFKRNSNFSKEENFQQLFDLLLNGGGVSSSSSSGTFDKVLTGCFSRYLDVIHFQSDTLFGPAELSDWVSLYDRRGSHRLEADYMPSLICLKIWSLFSCPDPNLNPTNELIPNGRSIDFESYEALKSNEQILEHVVGNLPPSLVNALGVSKGGKETLAGSLLPYLDKMIMADPICTGSKSMSTLSAPERNCLEKVSAIVKDLDLRLESHKAMDSNQVLLKMNPDWDSIVHFQNHSQGKFAAKQMRRKVSFPLIALQLEKDKIVKNTTKRHLYGQKESEKKRSKSEKIDEFFQSSRPRETGPTKSATHELTRIWVKYNEGFSNAVRKNIGWTDFWRAGAS</sequence>
<dbReference type="FunCoup" id="A5DR08">
    <property type="interactions" value="858"/>
</dbReference>
<dbReference type="eggNOG" id="KOG1969">
    <property type="taxonomic scope" value="Eukaryota"/>
</dbReference>
<dbReference type="RefSeq" id="XP_001481946.2">
    <property type="nucleotide sequence ID" value="XM_001481896.1"/>
</dbReference>
<feature type="compositionally biased region" description="Polar residues" evidence="4">
    <location>
        <begin position="71"/>
        <end position="84"/>
    </location>
</feature>
<name>A5DR08_PICGU</name>
<evidence type="ECO:0000313" key="6">
    <source>
        <dbReference type="EMBL" id="EDK41611.2"/>
    </source>
</evidence>
<dbReference type="InParanoid" id="A5DR08"/>